<accession>A0A1E5IN60</accession>
<dbReference type="AlphaFoldDB" id="A0A1E5IN60"/>
<reference evidence="1 2" key="1">
    <citation type="submission" date="2015-11" db="EMBL/GenBank/DDBJ databases">
        <title>Evidence for parallel genomic evolution in an endosymbiosis of termite gut flagellates.</title>
        <authorList>
            <person name="Zheng H."/>
        </authorList>
    </citation>
    <scope>NUCLEOTIDE SEQUENCE [LARGE SCALE GENOMIC DNA]</scope>
    <source>
        <strain evidence="1 2">CET450</strain>
    </source>
</reference>
<gene>
    <name evidence="1" type="ORF">ATZ36_14050</name>
</gene>
<dbReference type="EMBL" id="LNVX01000172">
    <property type="protein sequence ID" value="OEG71553.1"/>
    <property type="molecule type" value="Genomic_DNA"/>
</dbReference>
<proteinExistence type="predicted"/>
<evidence type="ECO:0000313" key="1">
    <source>
        <dbReference type="EMBL" id="OEG71553.1"/>
    </source>
</evidence>
<comment type="caution">
    <text evidence="1">The sequence shown here is derived from an EMBL/GenBank/DDBJ whole genome shotgun (WGS) entry which is preliminary data.</text>
</comment>
<protein>
    <submittedName>
        <fullName evidence="1">Uncharacterized protein</fullName>
    </submittedName>
</protein>
<organism evidence="1 2">
    <name type="scientific">Endomicrobium trichonymphae</name>
    <dbReference type="NCBI Taxonomy" id="1408204"/>
    <lineage>
        <taxon>Bacteria</taxon>
        <taxon>Pseudomonadati</taxon>
        <taxon>Elusimicrobiota</taxon>
        <taxon>Endomicrobiia</taxon>
        <taxon>Endomicrobiales</taxon>
        <taxon>Endomicrobiaceae</taxon>
        <taxon>Candidatus Endomicrobiellum</taxon>
    </lineage>
</organism>
<keyword evidence="2" id="KW-1185">Reference proteome</keyword>
<evidence type="ECO:0000313" key="2">
    <source>
        <dbReference type="Proteomes" id="UP000095237"/>
    </source>
</evidence>
<name>A0A1E5IN60_ENDTX</name>
<sequence length="202" mass="23662">MSEEDKAVEWNKARNNGCLVLLECLSIENIDKNSEIYNRKTVEGSMIKLTSHNKELSVMFYGKLINKKANSGFLPQSTAKTFDYLRYCSNLATSDMLQGDMSEYMKYRGWTNKKNAYRQVRKDLLFLSNIRMEYNSKDENSFRMLSLFGGDCGIRNGKFFFRLSKLFSDIYKKTITQQTSPRLLKIDTHKYPPRLSFRKKTL</sequence>
<dbReference type="Proteomes" id="UP000095237">
    <property type="component" value="Unassembled WGS sequence"/>
</dbReference>